<name>A0A917TWR5_9BACI</name>
<evidence type="ECO:0000313" key="3">
    <source>
        <dbReference type="EMBL" id="GGM41898.1"/>
    </source>
</evidence>
<gene>
    <name evidence="3" type="primary">yneR</name>
    <name evidence="3" type="ORF">GCM10011351_29980</name>
</gene>
<dbReference type="RefSeq" id="WP_117157029.1">
    <property type="nucleotide sequence ID" value="NZ_BMLG01000027.1"/>
</dbReference>
<dbReference type="AlphaFoldDB" id="A0A917TWR5"/>
<dbReference type="InterPro" id="IPR000361">
    <property type="entry name" value="ATAP_core_dom"/>
</dbReference>
<evidence type="ECO:0000259" key="2">
    <source>
        <dbReference type="Pfam" id="PF01521"/>
    </source>
</evidence>
<comment type="similarity">
    <text evidence="1">Belongs to the HesB/IscA family.</text>
</comment>
<evidence type="ECO:0000313" key="4">
    <source>
        <dbReference type="Proteomes" id="UP000618460"/>
    </source>
</evidence>
<feature type="domain" description="Core" evidence="2">
    <location>
        <begin position="1"/>
        <end position="85"/>
    </location>
</feature>
<dbReference type="OrthoDB" id="1645729at2"/>
<sequence length="96" mass="11116">MKISITQPAVKWFIDELELSTGDFVRFFARYGGSGGVHKGFSLGISNKDQPNDPAMKIEEQGITFFVEKSDSWYFDDKDFNIKYSRKFDEVEFVIE</sequence>
<dbReference type="Proteomes" id="UP000618460">
    <property type="component" value="Unassembled WGS sequence"/>
</dbReference>
<keyword evidence="4" id="KW-1185">Reference proteome</keyword>
<reference evidence="3" key="1">
    <citation type="journal article" date="2014" name="Int. J. Syst. Evol. Microbiol.">
        <title>Complete genome sequence of Corynebacterium casei LMG S-19264T (=DSM 44701T), isolated from a smear-ripened cheese.</title>
        <authorList>
            <consortium name="US DOE Joint Genome Institute (JGI-PGF)"/>
            <person name="Walter F."/>
            <person name="Albersmeier A."/>
            <person name="Kalinowski J."/>
            <person name="Ruckert C."/>
        </authorList>
    </citation>
    <scope>NUCLEOTIDE SEQUENCE</scope>
    <source>
        <strain evidence="3">CGMCC 1.6333</strain>
    </source>
</reference>
<organism evidence="3 4">
    <name type="scientific">Paraliobacillus quinghaiensis</name>
    <dbReference type="NCBI Taxonomy" id="470815"/>
    <lineage>
        <taxon>Bacteria</taxon>
        <taxon>Bacillati</taxon>
        <taxon>Bacillota</taxon>
        <taxon>Bacilli</taxon>
        <taxon>Bacillales</taxon>
        <taxon>Bacillaceae</taxon>
        <taxon>Paraliobacillus</taxon>
    </lineage>
</organism>
<dbReference type="InterPro" id="IPR035903">
    <property type="entry name" value="HesB-like_dom_sf"/>
</dbReference>
<evidence type="ECO:0000256" key="1">
    <source>
        <dbReference type="ARBA" id="ARBA00006718"/>
    </source>
</evidence>
<dbReference type="EMBL" id="BMLG01000027">
    <property type="protein sequence ID" value="GGM41898.1"/>
    <property type="molecule type" value="Genomic_DNA"/>
</dbReference>
<dbReference type="InterPro" id="IPR008326">
    <property type="entry name" value="PdhI-like"/>
</dbReference>
<protein>
    <recommendedName>
        <fullName evidence="2">Core domain-containing protein</fullName>
    </recommendedName>
</protein>
<dbReference type="Pfam" id="PF01521">
    <property type="entry name" value="Fe-S_biosyn"/>
    <property type="match status" value="1"/>
</dbReference>
<proteinExistence type="inferred from homology"/>
<comment type="caution">
    <text evidence="3">The sequence shown here is derived from an EMBL/GenBank/DDBJ whole genome shotgun (WGS) entry which is preliminary data.</text>
</comment>
<reference evidence="3" key="2">
    <citation type="submission" date="2020-09" db="EMBL/GenBank/DDBJ databases">
        <authorList>
            <person name="Sun Q."/>
            <person name="Zhou Y."/>
        </authorList>
    </citation>
    <scope>NUCLEOTIDE SEQUENCE</scope>
    <source>
        <strain evidence="3">CGMCC 1.6333</strain>
    </source>
</reference>
<accession>A0A917TWR5</accession>
<dbReference type="SUPFAM" id="SSF89360">
    <property type="entry name" value="HesB-like domain"/>
    <property type="match status" value="1"/>
</dbReference>
<dbReference type="PIRSF" id="PIRSF034852">
    <property type="entry name" value="UCP034852"/>
    <property type="match status" value="1"/>
</dbReference>